<proteinExistence type="inferred from homology"/>
<keyword evidence="2" id="KW-0521">NADP</keyword>
<gene>
    <name evidence="4" type="ORF">FSARC_11395</name>
</gene>
<comment type="similarity">
    <text evidence="1">Belongs to the short-chain dehydrogenases/reductases (SDR) family.</text>
</comment>
<keyword evidence="5" id="KW-1185">Reference proteome</keyword>
<dbReference type="InterPro" id="IPR002347">
    <property type="entry name" value="SDR_fam"/>
</dbReference>
<dbReference type="PANTHER" id="PTHR24320">
    <property type="entry name" value="RETINOL DEHYDROGENASE"/>
    <property type="match status" value="1"/>
</dbReference>
<protein>
    <recommendedName>
        <fullName evidence="6">Oxidoreductase</fullName>
    </recommendedName>
</protein>
<dbReference type="SUPFAM" id="SSF51735">
    <property type="entry name" value="NAD(P)-binding Rossmann-fold domains"/>
    <property type="match status" value="1"/>
</dbReference>
<dbReference type="InterPro" id="IPR036291">
    <property type="entry name" value="NAD(P)-bd_dom_sf"/>
</dbReference>
<dbReference type="EMBL" id="JABEXW010000736">
    <property type="protein sequence ID" value="KAF4957086.1"/>
    <property type="molecule type" value="Genomic_DNA"/>
</dbReference>
<evidence type="ECO:0008006" key="6">
    <source>
        <dbReference type="Google" id="ProtNLM"/>
    </source>
</evidence>
<organism evidence="4 5">
    <name type="scientific">Fusarium sarcochroum</name>
    <dbReference type="NCBI Taxonomy" id="1208366"/>
    <lineage>
        <taxon>Eukaryota</taxon>
        <taxon>Fungi</taxon>
        <taxon>Dikarya</taxon>
        <taxon>Ascomycota</taxon>
        <taxon>Pezizomycotina</taxon>
        <taxon>Sordariomycetes</taxon>
        <taxon>Hypocreomycetidae</taxon>
        <taxon>Hypocreales</taxon>
        <taxon>Nectriaceae</taxon>
        <taxon>Fusarium</taxon>
        <taxon>Fusarium lateritium species complex</taxon>
    </lineage>
</organism>
<name>A0A8H4TFY6_9HYPO</name>
<dbReference type="Gene3D" id="3.40.50.720">
    <property type="entry name" value="NAD(P)-binding Rossmann-like Domain"/>
    <property type="match status" value="1"/>
</dbReference>
<keyword evidence="3" id="KW-0560">Oxidoreductase</keyword>
<dbReference type="PRINTS" id="PR00081">
    <property type="entry name" value="GDHRDH"/>
</dbReference>
<dbReference type="AlphaFoldDB" id="A0A8H4TFY6"/>
<comment type="caution">
    <text evidence="4">The sequence shown here is derived from an EMBL/GenBank/DDBJ whole genome shotgun (WGS) entry which is preliminary data.</text>
</comment>
<reference evidence="4" key="2">
    <citation type="submission" date="2020-05" db="EMBL/GenBank/DDBJ databases">
        <authorList>
            <person name="Kim H.-S."/>
            <person name="Proctor R.H."/>
            <person name="Brown D.W."/>
        </authorList>
    </citation>
    <scope>NUCLEOTIDE SEQUENCE</scope>
    <source>
        <strain evidence="4">NRRL 20472</strain>
    </source>
</reference>
<sequence>MLFPSKPLNAISQAFPPRPCFVEANVPDLTGKVAIVTGANTGVGREVAQILYSKNATVWAAARNEQKGRAAIEGIKRQHPESKGDIKFLKLDLADLTTIGASAKEFLAAESRLDLLFNNAGVMTPPEGSKTAQGYELQLGTNCLGHFLFTKHLTPLLQSTAKSAPKDSVRVVWVSSSAADVLSPKDGFERDNLDYHEPRNLMHKYGVSKAGNFYHNTEFARKYKDDGIISVSLNPGNLSSELDRSSPWWLYYPRVYTTYAPINGAYTELFAAFSSDITIEKSGIWVVPWGRFMPIRSDLQQGALPESEGGTGMGEFFWNWSEEQVKSYFES</sequence>
<dbReference type="GO" id="GO:0016491">
    <property type="term" value="F:oxidoreductase activity"/>
    <property type="evidence" value="ECO:0007669"/>
    <property type="project" value="UniProtKB-KW"/>
</dbReference>
<dbReference type="PANTHER" id="PTHR24320:SF236">
    <property type="entry name" value="SHORT-CHAIN DEHYDROGENASE-RELATED"/>
    <property type="match status" value="1"/>
</dbReference>
<reference evidence="4" key="1">
    <citation type="journal article" date="2020" name="BMC Genomics">
        <title>Correction to: Identification and distribution of gene clusters required for synthesis of sphingolipid metabolism inhibitors in diverse species of the filamentous fungus Fusarium.</title>
        <authorList>
            <person name="Kim H.S."/>
            <person name="Lohmar J.M."/>
            <person name="Busman M."/>
            <person name="Brown D.W."/>
            <person name="Naumann T.A."/>
            <person name="Divon H.H."/>
            <person name="Lysoe E."/>
            <person name="Uhlig S."/>
            <person name="Proctor R.H."/>
        </authorList>
    </citation>
    <scope>NUCLEOTIDE SEQUENCE</scope>
    <source>
        <strain evidence="4">NRRL 20472</strain>
    </source>
</reference>
<dbReference type="OrthoDB" id="191139at2759"/>
<evidence type="ECO:0000313" key="4">
    <source>
        <dbReference type="EMBL" id="KAF4957086.1"/>
    </source>
</evidence>
<evidence type="ECO:0000313" key="5">
    <source>
        <dbReference type="Proteomes" id="UP000622797"/>
    </source>
</evidence>
<evidence type="ECO:0000256" key="2">
    <source>
        <dbReference type="ARBA" id="ARBA00022857"/>
    </source>
</evidence>
<dbReference type="Proteomes" id="UP000622797">
    <property type="component" value="Unassembled WGS sequence"/>
</dbReference>
<evidence type="ECO:0000256" key="3">
    <source>
        <dbReference type="ARBA" id="ARBA00023002"/>
    </source>
</evidence>
<accession>A0A8H4TFY6</accession>
<evidence type="ECO:0000256" key="1">
    <source>
        <dbReference type="ARBA" id="ARBA00006484"/>
    </source>
</evidence>
<dbReference type="Pfam" id="PF00106">
    <property type="entry name" value="adh_short"/>
    <property type="match status" value="1"/>
</dbReference>